<dbReference type="InterPro" id="IPR036097">
    <property type="entry name" value="HisK_dim/P_sf"/>
</dbReference>
<feature type="transmembrane region" description="Helical" evidence="11">
    <location>
        <begin position="138"/>
        <end position="161"/>
    </location>
</feature>
<keyword evidence="11" id="KW-1133">Transmembrane helix</keyword>
<dbReference type="InterPro" id="IPR005467">
    <property type="entry name" value="His_kinase_dom"/>
</dbReference>
<dbReference type="Pfam" id="PF00512">
    <property type="entry name" value="HisKA"/>
    <property type="match status" value="1"/>
</dbReference>
<dbReference type="PROSITE" id="PS50109">
    <property type="entry name" value="HIS_KIN"/>
    <property type="match status" value="1"/>
</dbReference>
<evidence type="ECO:0000256" key="1">
    <source>
        <dbReference type="ARBA" id="ARBA00000085"/>
    </source>
</evidence>
<keyword evidence="4" id="KW-0597">Phosphoprotein</keyword>
<dbReference type="AlphaFoldDB" id="A0A4V2ZTI0"/>
<dbReference type="Pfam" id="PF02518">
    <property type="entry name" value="HATPase_c"/>
    <property type="match status" value="1"/>
</dbReference>
<dbReference type="InterPro" id="IPR003594">
    <property type="entry name" value="HATPase_dom"/>
</dbReference>
<keyword evidence="11" id="KW-0472">Membrane</keyword>
<dbReference type="InterPro" id="IPR050736">
    <property type="entry name" value="Sensor_HK_Regulatory"/>
</dbReference>
<dbReference type="PRINTS" id="PR00344">
    <property type="entry name" value="BCTRLSENSOR"/>
</dbReference>
<evidence type="ECO:0000256" key="9">
    <source>
        <dbReference type="ARBA" id="ARBA00023012"/>
    </source>
</evidence>
<feature type="transmembrane region" description="Helical" evidence="11">
    <location>
        <begin position="167"/>
        <end position="186"/>
    </location>
</feature>
<dbReference type="SMART" id="SM00387">
    <property type="entry name" value="HATPase_c"/>
    <property type="match status" value="1"/>
</dbReference>
<keyword evidence="7 13" id="KW-0418">Kinase</keyword>
<keyword evidence="11" id="KW-0812">Transmembrane</keyword>
<evidence type="ECO:0000256" key="4">
    <source>
        <dbReference type="ARBA" id="ARBA00022553"/>
    </source>
</evidence>
<keyword evidence="9" id="KW-0902">Two-component regulatory system</keyword>
<evidence type="ECO:0000256" key="8">
    <source>
        <dbReference type="ARBA" id="ARBA00022840"/>
    </source>
</evidence>
<dbReference type="CDD" id="cd16922">
    <property type="entry name" value="HATPase_EvgS-ArcB-TorS-like"/>
    <property type="match status" value="1"/>
</dbReference>
<keyword evidence="14" id="KW-1185">Reference proteome</keyword>
<dbReference type="InterPro" id="IPR003661">
    <property type="entry name" value="HisK_dim/P_dom"/>
</dbReference>
<dbReference type="SMART" id="SM00388">
    <property type="entry name" value="HisKA"/>
    <property type="match status" value="1"/>
</dbReference>
<dbReference type="RefSeq" id="WP_133229445.1">
    <property type="nucleotide sequence ID" value="NZ_SMRT01000006.1"/>
</dbReference>
<evidence type="ECO:0000256" key="3">
    <source>
        <dbReference type="ARBA" id="ARBA00012438"/>
    </source>
</evidence>
<reference evidence="13 14" key="1">
    <citation type="submission" date="2019-03" db="EMBL/GenBank/DDBJ databases">
        <title>This is whole genome sequence of Paenibacillus sp MS74 strain.</title>
        <authorList>
            <person name="Trinh H.N."/>
        </authorList>
    </citation>
    <scope>NUCLEOTIDE SEQUENCE [LARGE SCALE GENOMIC DNA]</scope>
    <source>
        <strain evidence="13 14">MS74</strain>
    </source>
</reference>
<dbReference type="PANTHER" id="PTHR43711">
    <property type="entry name" value="TWO-COMPONENT HISTIDINE KINASE"/>
    <property type="match status" value="1"/>
</dbReference>
<comment type="catalytic activity">
    <reaction evidence="1">
        <text>ATP + protein L-histidine = ADP + protein N-phospho-L-histidine.</text>
        <dbReference type="EC" id="2.7.13.3"/>
    </reaction>
</comment>
<dbReference type="OrthoDB" id="9813394at2"/>
<dbReference type="SUPFAM" id="SSF47384">
    <property type="entry name" value="Homodimeric domain of signal transducing histidine kinase"/>
    <property type="match status" value="1"/>
</dbReference>
<evidence type="ECO:0000256" key="5">
    <source>
        <dbReference type="ARBA" id="ARBA00022679"/>
    </source>
</evidence>
<dbReference type="CDD" id="cd00082">
    <property type="entry name" value="HisKA"/>
    <property type="match status" value="1"/>
</dbReference>
<feature type="transmembrane region" description="Helical" evidence="11">
    <location>
        <begin position="35"/>
        <end position="57"/>
    </location>
</feature>
<evidence type="ECO:0000313" key="14">
    <source>
        <dbReference type="Proteomes" id="UP000295636"/>
    </source>
</evidence>
<dbReference type="PANTHER" id="PTHR43711:SF26">
    <property type="entry name" value="SENSOR HISTIDINE KINASE RCSC"/>
    <property type="match status" value="1"/>
</dbReference>
<dbReference type="InterPro" id="IPR036890">
    <property type="entry name" value="HATPase_C_sf"/>
</dbReference>
<evidence type="ECO:0000259" key="12">
    <source>
        <dbReference type="PROSITE" id="PS50109"/>
    </source>
</evidence>
<evidence type="ECO:0000313" key="13">
    <source>
        <dbReference type="EMBL" id="TDF97154.1"/>
    </source>
</evidence>
<evidence type="ECO:0000256" key="7">
    <source>
        <dbReference type="ARBA" id="ARBA00022777"/>
    </source>
</evidence>
<keyword evidence="5" id="KW-0808">Transferase</keyword>
<dbReference type="GO" id="GO:0000155">
    <property type="term" value="F:phosphorelay sensor kinase activity"/>
    <property type="evidence" value="ECO:0007669"/>
    <property type="project" value="InterPro"/>
</dbReference>
<feature type="domain" description="Histidine kinase" evidence="12">
    <location>
        <begin position="240"/>
        <end position="467"/>
    </location>
</feature>
<dbReference type="Gene3D" id="3.30.565.10">
    <property type="entry name" value="Histidine kinase-like ATPase, C-terminal domain"/>
    <property type="match status" value="1"/>
</dbReference>
<organism evidence="13 14">
    <name type="scientific">Paenibacillus piri</name>
    <dbReference type="NCBI Taxonomy" id="2547395"/>
    <lineage>
        <taxon>Bacteria</taxon>
        <taxon>Bacillati</taxon>
        <taxon>Bacillota</taxon>
        <taxon>Bacilli</taxon>
        <taxon>Bacillales</taxon>
        <taxon>Paenibacillaceae</taxon>
        <taxon>Paenibacillus</taxon>
    </lineage>
</organism>
<dbReference type="EC" id="2.7.13.3" evidence="3"/>
<dbReference type="EMBL" id="SMRT01000006">
    <property type="protein sequence ID" value="TDF97154.1"/>
    <property type="molecule type" value="Genomic_DNA"/>
</dbReference>
<dbReference type="InterPro" id="IPR004358">
    <property type="entry name" value="Sig_transdc_His_kin-like_C"/>
</dbReference>
<evidence type="ECO:0000256" key="2">
    <source>
        <dbReference type="ARBA" id="ARBA00006402"/>
    </source>
</evidence>
<feature type="transmembrane region" description="Helical" evidence="11">
    <location>
        <begin position="69"/>
        <end position="92"/>
    </location>
</feature>
<gene>
    <name evidence="13" type="ORF">E1757_15070</name>
</gene>
<dbReference type="GO" id="GO:0005524">
    <property type="term" value="F:ATP binding"/>
    <property type="evidence" value="ECO:0007669"/>
    <property type="project" value="UniProtKB-KW"/>
</dbReference>
<proteinExistence type="inferred from homology"/>
<dbReference type="Proteomes" id="UP000295636">
    <property type="component" value="Unassembled WGS sequence"/>
</dbReference>
<feature type="transmembrane region" description="Helical" evidence="11">
    <location>
        <begin position="104"/>
        <end position="126"/>
    </location>
</feature>
<comment type="caution">
    <text evidence="13">The sequence shown here is derived from an EMBL/GenBank/DDBJ whole genome shotgun (WGS) entry which is preliminary data.</text>
</comment>
<sequence>MEFSKVFIMNICILTTLTYTAMLVHKYVLSQASGLLKYVFSVVLAIGAGWLTMYFSFNLGPDIKFDLRFVPLIICTLAYSNPLTLLVIGAGIGAARLTFGLQSAAWAGCWNLVLLGVLCMILNIVLKRVGWRFWEKMTVIIVSVNLMNCLNVAMLGTIPFHLFVTDIAPIILPISIVLSGFFVFMLRDFQIERLRVAELQFAHDSLQKQTDQLMEARQALEEKAGQLMLSSQYKSEFLANMSHELRTPLNSIIALSQFISDQEKPTGEQSETSEYAAIIHASGQELLRLIDDILDLSKVEAGRMEILNEEVIISEVTYVLQYHFRHMAEQKGLQFTVQLEPELPAFIYTDALRLQQILRNLLSNAFKFTATGSVKLHVWKPEREQTGHPGSWIAFSVRDTGIGIAEPMQEPIFEAFQQADGSISRKYGGTGLGLSISRALAELLGGYLELSSAAGEGSTFTLFLPYR</sequence>
<dbReference type="SUPFAM" id="SSF55874">
    <property type="entry name" value="ATPase domain of HSP90 chaperone/DNA topoisomerase II/histidine kinase"/>
    <property type="match status" value="1"/>
</dbReference>
<evidence type="ECO:0000256" key="6">
    <source>
        <dbReference type="ARBA" id="ARBA00022741"/>
    </source>
</evidence>
<keyword evidence="8" id="KW-0067">ATP-binding</keyword>
<keyword evidence="6" id="KW-0547">Nucleotide-binding</keyword>
<dbReference type="Gene3D" id="1.10.287.130">
    <property type="match status" value="1"/>
</dbReference>
<dbReference type="FunFam" id="3.30.565.10:FF:000010">
    <property type="entry name" value="Sensor histidine kinase RcsC"/>
    <property type="match status" value="1"/>
</dbReference>
<evidence type="ECO:0000256" key="10">
    <source>
        <dbReference type="ARBA" id="ARBA00074306"/>
    </source>
</evidence>
<protein>
    <recommendedName>
        <fullName evidence="10">Circadian input-output histidine kinase CikA</fullName>
        <ecNumber evidence="3">2.7.13.3</ecNumber>
    </recommendedName>
</protein>
<name>A0A4V2ZTI0_9BACL</name>
<evidence type="ECO:0000256" key="11">
    <source>
        <dbReference type="SAM" id="Phobius"/>
    </source>
</evidence>
<accession>A0A4V2ZTI0</accession>
<feature type="transmembrane region" description="Helical" evidence="11">
    <location>
        <begin position="7"/>
        <end position="29"/>
    </location>
</feature>
<comment type="similarity">
    <text evidence="2">In the N-terminal section; belongs to the phytochrome family.</text>
</comment>